<accession>A0A443SE24</accession>
<keyword evidence="7" id="KW-0175">Coiled coil</keyword>
<evidence type="ECO:0000256" key="1">
    <source>
        <dbReference type="ARBA" id="ARBA00004123"/>
    </source>
</evidence>
<sequence length="162" mass="18233">MADRLTQLQDYVNQQAENFCNSIGILQQFAPPSFFAEFEKTAKNSTAAPNSQPNSEDFAQMFATLIARTAKDIDILIDSLPNDESTPELQASHLRRLELENQEAAQRLEETVKRGEKLLEQIQKALQDIAECQLKMQCLQTNDNFSSFSAETNVNSNQTSQT</sequence>
<name>A0A443SE24_9ACAR</name>
<dbReference type="EMBL" id="NCKV01003399">
    <property type="protein sequence ID" value="RWS25765.1"/>
    <property type="molecule type" value="Genomic_DNA"/>
</dbReference>
<dbReference type="InterPro" id="IPR021384">
    <property type="entry name" value="Mediator_Med21"/>
</dbReference>
<dbReference type="GO" id="GO:0016592">
    <property type="term" value="C:mediator complex"/>
    <property type="evidence" value="ECO:0007669"/>
    <property type="project" value="UniProtKB-UniRule"/>
</dbReference>
<comment type="function">
    <text evidence="6">Component of the Mediator complex, a coactivator involved in the regulated transcription of nearly all RNA polymerase II-dependent genes. Mediator functions as a bridge to convey information from gene-specific regulatory proteins to the basal RNA polymerase II transcription machinery. Mediator is recruited to promoters by direct interactions with regulatory proteins and serves as a scaffold for the assembly of a functional preinitiation complex with RNA polymerase II and the general transcription factors.</text>
</comment>
<evidence type="ECO:0000256" key="7">
    <source>
        <dbReference type="SAM" id="Coils"/>
    </source>
</evidence>
<evidence type="ECO:0000256" key="2">
    <source>
        <dbReference type="ARBA" id="ARBA00023015"/>
    </source>
</evidence>
<keyword evidence="3 6" id="KW-0010">Activator</keyword>
<dbReference type="SUPFAM" id="SSF140718">
    <property type="entry name" value="Mediator hinge subcomplex-like"/>
    <property type="match status" value="1"/>
</dbReference>
<comment type="subcellular location">
    <subcellularLocation>
        <location evidence="1 6">Nucleus</location>
    </subcellularLocation>
</comment>
<dbReference type="PANTHER" id="PTHR13381:SF0">
    <property type="entry name" value="MEDIATOR OF RNA POLYMERASE II TRANSCRIPTION SUBUNIT 21"/>
    <property type="match status" value="1"/>
</dbReference>
<evidence type="ECO:0000256" key="5">
    <source>
        <dbReference type="ARBA" id="ARBA00023242"/>
    </source>
</evidence>
<dbReference type="GO" id="GO:0003712">
    <property type="term" value="F:transcription coregulator activity"/>
    <property type="evidence" value="ECO:0007669"/>
    <property type="project" value="TreeGrafter"/>
</dbReference>
<evidence type="ECO:0000256" key="4">
    <source>
        <dbReference type="ARBA" id="ARBA00023163"/>
    </source>
</evidence>
<organism evidence="8 9">
    <name type="scientific">Leptotrombidium deliense</name>
    <dbReference type="NCBI Taxonomy" id="299467"/>
    <lineage>
        <taxon>Eukaryota</taxon>
        <taxon>Metazoa</taxon>
        <taxon>Ecdysozoa</taxon>
        <taxon>Arthropoda</taxon>
        <taxon>Chelicerata</taxon>
        <taxon>Arachnida</taxon>
        <taxon>Acari</taxon>
        <taxon>Acariformes</taxon>
        <taxon>Trombidiformes</taxon>
        <taxon>Prostigmata</taxon>
        <taxon>Anystina</taxon>
        <taxon>Parasitengona</taxon>
        <taxon>Trombiculoidea</taxon>
        <taxon>Trombiculidae</taxon>
        <taxon>Leptotrombidium</taxon>
    </lineage>
</organism>
<dbReference type="VEuPathDB" id="VectorBase:LDEU006275"/>
<comment type="subunit">
    <text evidence="6">Component of the Mediator complex.</text>
</comment>
<keyword evidence="9" id="KW-1185">Reference proteome</keyword>
<reference evidence="8 9" key="1">
    <citation type="journal article" date="2018" name="Gigascience">
        <title>Genomes of trombidid mites reveal novel predicted allergens and laterally-transferred genes associated with secondary metabolism.</title>
        <authorList>
            <person name="Dong X."/>
            <person name="Chaisiri K."/>
            <person name="Xia D."/>
            <person name="Armstrong S.D."/>
            <person name="Fang Y."/>
            <person name="Donnelly M.J."/>
            <person name="Kadowaki T."/>
            <person name="McGarry J.W."/>
            <person name="Darby A.C."/>
            <person name="Makepeace B.L."/>
        </authorList>
    </citation>
    <scope>NUCLEOTIDE SEQUENCE [LARGE SCALE GENOMIC DNA]</scope>
    <source>
        <strain evidence="8">UoL-UT</strain>
    </source>
</reference>
<dbReference type="PANTHER" id="PTHR13381">
    <property type="entry name" value="RNA POLYMERASE II HOLOENZYME COMPONENT SRB7"/>
    <property type="match status" value="1"/>
</dbReference>
<dbReference type="AlphaFoldDB" id="A0A443SE24"/>
<protein>
    <recommendedName>
        <fullName evidence="6">Mediator of RNA polymerase II transcription subunit 21</fullName>
    </recommendedName>
</protein>
<keyword evidence="4 6" id="KW-0804">Transcription</keyword>
<dbReference type="OrthoDB" id="526653at2759"/>
<dbReference type="GO" id="GO:0006357">
    <property type="term" value="P:regulation of transcription by RNA polymerase II"/>
    <property type="evidence" value="ECO:0007669"/>
    <property type="project" value="TreeGrafter"/>
</dbReference>
<keyword evidence="5 6" id="KW-0539">Nucleus</keyword>
<dbReference type="Pfam" id="PF11221">
    <property type="entry name" value="Med21"/>
    <property type="match status" value="1"/>
</dbReference>
<comment type="similarity">
    <text evidence="6">Belongs to the Mediator complex subunit 21 family.</text>
</comment>
<dbReference type="Proteomes" id="UP000288716">
    <property type="component" value="Unassembled WGS sequence"/>
</dbReference>
<keyword evidence="2 6" id="KW-0805">Transcription regulation</keyword>
<evidence type="ECO:0000313" key="9">
    <source>
        <dbReference type="Proteomes" id="UP000288716"/>
    </source>
</evidence>
<dbReference type="STRING" id="299467.A0A443SE24"/>
<gene>
    <name evidence="8" type="ORF">B4U80_03221</name>
</gene>
<dbReference type="InterPro" id="IPR037212">
    <property type="entry name" value="Med7/Med21-like"/>
</dbReference>
<evidence type="ECO:0000256" key="3">
    <source>
        <dbReference type="ARBA" id="ARBA00023159"/>
    </source>
</evidence>
<evidence type="ECO:0000256" key="6">
    <source>
        <dbReference type="RuleBase" id="RU366036"/>
    </source>
</evidence>
<dbReference type="Gene3D" id="6.10.280.10">
    <property type="entry name" value="Mediator complex, subunit Med21"/>
    <property type="match status" value="1"/>
</dbReference>
<evidence type="ECO:0000313" key="8">
    <source>
        <dbReference type="EMBL" id="RWS25765.1"/>
    </source>
</evidence>
<comment type="caution">
    <text evidence="8">The sequence shown here is derived from an EMBL/GenBank/DDBJ whole genome shotgun (WGS) entry which is preliminary data.</text>
</comment>
<feature type="coiled-coil region" evidence="7">
    <location>
        <begin position="94"/>
        <end position="142"/>
    </location>
</feature>
<proteinExistence type="inferred from homology"/>